<evidence type="ECO:0000313" key="1">
    <source>
        <dbReference type="EMBL" id="RNB92000.1"/>
    </source>
</evidence>
<evidence type="ECO:0000313" key="2">
    <source>
        <dbReference type="Proteomes" id="UP000271031"/>
    </source>
</evidence>
<gene>
    <name evidence="1" type="ORF">EDM56_04400</name>
</gene>
<sequence length="68" mass="7512">MRKPVKHAENLQAAAFTATKQEWIERAAALAAERFEVAGALYHEPATAQLSETAVKDKLKIYKEGANK</sequence>
<comment type="caution">
    <text evidence="1">The sequence shown here is derived from an EMBL/GenBank/DDBJ whole genome shotgun (WGS) entry which is preliminary data.</text>
</comment>
<organism evidence="1 2">
    <name type="scientific">Brevibacillus fluminis</name>
    <dbReference type="NCBI Taxonomy" id="511487"/>
    <lineage>
        <taxon>Bacteria</taxon>
        <taxon>Bacillati</taxon>
        <taxon>Bacillota</taxon>
        <taxon>Bacilli</taxon>
        <taxon>Bacillales</taxon>
        <taxon>Paenibacillaceae</taxon>
        <taxon>Brevibacillus</taxon>
    </lineage>
</organism>
<accession>A0A3M8DV08</accession>
<dbReference type="Proteomes" id="UP000271031">
    <property type="component" value="Unassembled WGS sequence"/>
</dbReference>
<reference evidence="1 2" key="1">
    <citation type="submission" date="2018-10" db="EMBL/GenBank/DDBJ databases">
        <title>Phylogenomics of Brevibacillus.</title>
        <authorList>
            <person name="Dunlap C."/>
        </authorList>
    </citation>
    <scope>NUCLEOTIDE SEQUENCE [LARGE SCALE GENOMIC DNA]</scope>
    <source>
        <strain evidence="1 2">JCM 15716</strain>
    </source>
</reference>
<proteinExistence type="predicted"/>
<dbReference type="AlphaFoldDB" id="A0A3M8DV08"/>
<keyword evidence="2" id="KW-1185">Reference proteome</keyword>
<dbReference type="RefSeq" id="WP_122916662.1">
    <property type="nucleotide sequence ID" value="NZ_RHHQ01000004.1"/>
</dbReference>
<dbReference type="EMBL" id="RHHQ01000004">
    <property type="protein sequence ID" value="RNB92000.1"/>
    <property type="molecule type" value="Genomic_DNA"/>
</dbReference>
<name>A0A3M8DV08_9BACL</name>
<protein>
    <submittedName>
        <fullName evidence="1">Uncharacterized protein</fullName>
    </submittedName>
</protein>